<feature type="transmembrane region" description="Helical" evidence="1">
    <location>
        <begin position="41"/>
        <end position="59"/>
    </location>
</feature>
<evidence type="ECO:0000313" key="3">
    <source>
        <dbReference type="EMBL" id="RNM42351.1"/>
    </source>
</evidence>
<proteinExistence type="predicted"/>
<feature type="transmembrane region" description="Helical" evidence="1">
    <location>
        <begin position="172"/>
        <end position="198"/>
    </location>
</feature>
<reference evidence="2 4" key="1">
    <citation type="journal article" date="2018" name="Elife">
        <title>Discovery and characterization of a prevalent human gut bacterial enzyme sufficient for the inactivation of a family of plant toxins.</title>
        <authorList>
            <person name="Koppel N."/>
            <person name="Bisanz J.E."/>
            <person name="Pandelia M.E."/>
            <person name="Turnbaugh P.J."/>
            <person name="Balskus E.P."/>
        </authorList>
    </citation>
    <scope>NUCLEOTIDE SEQUENCE [LARGE SCALE GENOMIC DNA]</scope>
    <source>
        <strain evidence="2 4">DSM 16107</strain>
    </source>
</reference>
<dbReference type="GO" id="GO:0016020">
    <property type="term" value="C:membrane"/>
    <property type="evidence" value="ECO:0007669"/>
    <property type="project" value="InterPro"/>
</dbReference>
<reference evidence="5" key="2">
    <citation type="submission" date="2018-05" db="EMBL/GenBank/DDBJ databases">
        <title>Genome Sequencing of selected type strains of the family Eggerthellaceae.</title>
        <authorList>
            <person name="Danylec N."/>
            <person name="Stoll D.A."/>
            <person name="Doetsch A."/>
            <person name="Huch M."/>
        </authorList>
    </citation>
    <scope>NUCLEOTIDE SEQUENCE [LARGE SCALE GENOMIC DNA]</scope>
    <source>
        <strain evidence="5">DSM 16107</strain>
    </source>
</reference>
<feature type="transmembrane region" description="Helical" evidence="1">
    <location>
        <begin position="106"/>
        <end position="127"/>
    </location>
</feature>
<dbReference type="GO" id="GO:0019645">
    <property type="term" value="P:anaerobic electron transport chain"/>
    <property type="evidence" value="ECO:0007669"/>
    <property type="project" value="InterPro"/>
</dbReference>
<feature type="transmembrane region" description="Helical" evidence="1">
    <location>
        <begin position="230"/>
        <end position="249"/>
    </location>
</feature>
<feature type="transmembrane region" description="Helical" evidence="1">
    <location>
        <begin position="133"/>
        <end position="160"/>
    </location>
</feature>
<evidence type="ECO:0000313" key="4">
    <source>
        <dbReference type="Proteomes" id="UP000253817"/>
    </source>
</evidence>
<protein>
    <recommendedName>
        <fullName evidence="6">DMSO reductase</fullName>
    </recommendedName>
</protein>
<evidence type="ECO:0000256" key="1">
    <source>
        <dbReference type="SAM" id="Phobius"/>
    </source>
</evidence>
<dbReference type="EMBL" id="QICC01000014">
    <property type="protein sequence ID" value="RNM42351.1"/>
    <property type="molecule type" value="Genomic_DNA"/>
</dbReference>
<keyword evidence="1" id="KW-1133">Transmembrane helix</keyword>
<keyword evidence="1" id="KW-0812">Transmembrane</keyword>
<feature type="transmembrane region" description="Helical" evidence="1">
    <location>
        <begin position="79"/>
        <end position="97"/>
    </location>
</feature>
<dbReference type="OrthoDB" id="3172518at2"/>
<evidence type="ECO:0008006" key="6">
    <source>
        <dbReference type="Google" id="ProtNLM"/>
    </source>
</evidence>
<name>A0A3N0IZE7_9ACTN</name>
<sequence>METQWPLVIFTLFVCLTSGILGGMSILALKGEGKTLQMTALITSAVSLVVGGLGAFLHLQHWERIFNGFGHITSGITQELIGCVALAIIIVIWFVMLRGDKPVSKALAWVTIVVAACMVIATAHSYLMPARPAWGLALIAFYLGNACILGAVAIWLIAILKKDEAAERTGIQLTFIASIVQLVGDAVFVAACGMASIAQFGYYADPTSMTTAPVHIDSLLTVMMTGEGALMFWGSIICAVIALVCALVAKKKVGDSKVYMVVAAIVILAASVMFRVLIYQLGYPMVLLY</sequence>
<evidence type="ECO:0000313" key="2">
    <source>
        <dbReference type="EMBL" id="RDB63089.1"/>
    </source>
</evidence>
<dbReference type="EMBL" id="PPTT01000050">
    <property type="protein sequence ID" value="RDB63089.1"/>
    <property type="molecule type" value="Genomic_DNA"/>
</dbReference>
<organism evidence="3 5">
    <name type="scientific">Eggerthella sinensis</name>
    <dbReference type="NCBI Taxonomy" id="242230"/>
    <lineage>
        <taxon>Bacteria</taxon>
        <taxon>Bacillati</taxon>
        <taxon>Actinomycetota</taxon>
        <taxon>Coriobacteriia</taxon>
        <taxon>Eggerthellales</taxon>
        <taxon>Eggerthellaceae</taxon>
        <taxon>Eggerthella</taxon>
    </lineage>
</organism>
<dbReference type="AlphaFoldDB" id="A0A3N0IZE7"/>
<feature type="transmembrane region" description="Helical" evidence="1">
    <location>
        <begin position="6"/>
        <end position="29"/>
    </location>
</feature>
<comment type="caution">
    <text evidence="3">The sequence shown here is derived from an EMBL/GenBank/DDBJ whole genome shotgun (WGS) entry which is preliminary data.</text>
</comment>
<dbReference type="InterPro" id="IPR007059">
    <property type="entry name" value="DmsC"/>
</dbReference>
<accession>A0A3N0IZE7</accession>
<keyword evidence="4" id="KW-1185">Reference proteome</keyword>
<dbReference type="Proteomes" id="UP000253817">
    <property type="component" value="Unassembled WGS sequence"/>
</dbReference>
<dbReference type="RefSeq" id="WP_114547892.1">
    <property type="nucleotide sequence ID" value="NZ_CATYHD010000107.1"/>
</dbReference>
<evidence type="ECO:0000313" key="5">
    <source>
        <dbReference type="Proteomes" id="UP000270112"/>
    </source>
</evidence>
<gene>
    <name evidence="2" type="ORF">C1876_16930</name>
    <name evidence="3" type="ORF">DMP09_05305</name>
</gene>
<feature type="transmembrane region" description="Helical" evidence="1">
    <location>
        <begin position="258"/>
        <end position="279"/>
    </location>
</feature>
<dbReference type="Pfam" id="PF04976">
    <property type="entry name" value="DmsC"/>
    <property type="match status" value="1"/>
</dbReference>
<reference evidence="3" key="3">
    <citation type="journal article" date="2019" name="Microbiol. Resour. Announc.">
        <title>Draft Genome Sequences of Type Strains of Gordonibacter faecihominis, Paraeggerthella hongkongensis, Parvibacter caecicola,Slackia equolifaciens, Slackia faecicanis, and Slackia isoflavoniconvertens.</title>
        <authorList>
            <person name="Danylec N."/>
            <person name="Stoll D.A."/>
            <person name="Dotsch A."/>
            <person name="Huch M."/>
        </authorList>
    </citation>
    <scope>NUCLEOTIDE SEQUENCE</scope>
    <source>
        <strain evidence="3">DSM 16107</strain>
    </source>
</reference>
<dbReference type="Proteomes" id="UP000270112">
    <property type="component" value="Unassembled WGS sequence"/>
</dbReference>
<keyword evidence="1" id="KW-0472">Membrane</keyword>